<accession>A0A8D8SX90</accession>
<dbReference type="AlphaFoldDB" id="A0A8D8SX90"/>
<keyword evidence="2" id="KW-0472">Membrane</keyword>
<dbReference type="InterPro" id="IPR013106">
    <property type="entry name" value="Ig_V-set"/>
</dbReference>
<keyword evidence="3" id="KW-0732">Signal</keyword>
<dbReference type="PANTHER" id="PTHR23279">
    <property type="entry name" value="DEFECTIVE PROBOSCIS EXTENSION RESPONSE DPR -RELATED"/>
    <property type="match status" value="1"/>
</dbReference>
<dbReference type="Gene3D" id="2.60.40.10">
    <property type="entry name" value="Immunoglobulins"/>
    <property type="match status" value="2"/>
</dbReference>
<feature type="transmembrane region" description="Helical" evidence="2">
    <location>
        <begin position="291"/>
        <end position="311"/>
    </location>
</feature>
<dbReference type="EMBL" id="HBUF01243198">
    <property type="protein sequence ID" value="CAG6677665.1"/>
    <property type="molecule type" value="Transcribed_RNA"/>
</dbReference>
<evidence type="ECO:0000313" key="5">
    <source>
        <dbReference type="EMBL" id="CAG6677665.1"/>
    </source>
</evidence>
<name>A0A8D8SX90_9HEMI</name>
<protein>
    <submittedName>
        <fullName evidence="5">Hemicentin-2</fullName>
    </submittedName>
</protein>
<evidence type="ECO:0000256" key="1">
    <source>
        <dbReference type="SAM" id="MobiDB-lite"/>
    </source>
</evidence>
<evidence type="ECO:0000259" key="4">
    <source>
        <dbReference type="PROSITE" id="PS50835"/>
    </source>
</evidence>
<dbReference type="SMART" id="SM00409">
    <property type="entry name" value="IG"/>
    <property type="match status" value="2"/>
</dbReference>
<dbReference type="GO" id="GO:0050808">
    <property type="term" value="P:synapse organization"/>
    <property type="evidence" value="ECO:0007669"/>
    <property type="project" value="TreeGrafter"/>
</dbReference>
<feature type="signal peptide" evidence="3">
    <location>
        <begin position="1"/>
        <end position="20"/>
    </location>
</feature>
<dbReference type="CDD" id="cd00096">
    <property type="entry name" value="Ig"/>
    <property type="match status" value="1"/>
</dbReference>
<dbReference type="SUPFAM" id="SSF48726">
    <property type="entry name" value="Immunoglobulin"/>
    <property type="match status" value="2"/>
</dbReference>
<evidence type="ECO:0000256" key="3">
    <source>
        <dbReference type="SAM" id="SignalP"/>
    </source>
</evidence>
<proteinExistence type="predicted"/>
<dbReference type="Pfam" id="PF07686">
    <property type="entry name" value="V-set"/>
    <property type="match status" value="1"/>
</dbReference>
<feature type="chain" id="PRO_5034160108" evidence="3">
    <location>
        <begin position="21"/>
        <end position="316"/>
    </location>
</feature>
<feature type="region of interest" description="Disordered" evidence="1">
    <location>
        <begin position="25"/>
        <end position="44"/>
    </location>
</feature>
<dbReference type="FunFam" id="2.60.40.10:FF:000129">
    <property type="entry name" value="CLUMA_CG018772, isoform A"/>
    <property type="match status" value="1"/>
</dbReference>
<organism evidence="5">
    <name type="scientific">Cacopsylla melanoneura</name>
    <dbReference type="NCBI Taxonomy" id="428564"/>
    <lineage>
        <taxon>Eukaryota</taxon>
        <taxon>Metazoa</taxon>
        <taxon>Ecdysozoa</taxon>
        <taxon>Arthropoda</taxon>
        <taxon>Hexapoda</taxon>
        <taxon>Insecta</taxon>
        <taxon>Pterygota</taxon>
        <taxon>Neoptera</taxon>
        <taxon>Paraneoptera</taxon>
        <taxon>Hemiptera</taxon>
        <taxon>Sternorrhyncha</taxon>
        <taxon>Psylloidea</taxon>
        <taxon>Psyllidae</taxon>
        <taxon>Psyllinae</taxon>
        <taxon>Cacopsylla</taxon>
    </lineage>
</organism>
<feature type="domain" description="Ig-like" evidence="4">
    <location>
        <begin position="52"/>
        <end position="147"/>
    </location>
</feature>
<keyword evidence="2" id="KW-0812">Transmembrane</keyword>
<dbReference type="SMART" id="SM00408">
    <property type="entry name" value="IGc2"/>
    <property type="match status" value="2"/>
</dbReference>
<dbReference type="PANTHER" id="PTHR23279:SF6">
    <property type="entry name" value="DEFECTIVE PROBOSCIS EXTENSION RESPONSE 7, ISOFORM F"/>
    <property type="match status" value="1"/>
</dbReference>
<dbReference type="InterPro" id="IPR013783">
    <property type="entry name" value="Ig-like_fold"/>
</dbReference>
<evidence type="ECO:0000256" key="2">
    <source>
        <dbReference type="SAM" id="Phobius"/>
    </source>
</evidence>
<dbReference type="InterPro" id="IPR003599">
    <property type="entry name" value="Ig_sub"/>
</dbReference>
<dbReference type="GO" id="GO:0032589">
    <property type="term" value="C:neuron projection membrane"/>
    <property type="evidence" value="ECO:0007669"/>
    <property type="project" value="TreeGrafter"/>
</dbReference>
<keyword evidence="2" id="KW-1133">Transmembrane helix</keyword>
<dbReference type="InterPro" id="IPR003598">
    <property type="entry name" value="Ig_sub2"/>
</dbReference>
<reference evidence="5" key="1">
    <citation type="submission" date="2021-05" db="EMBL/GenBank/DDBJ databases">
        <authorList>
            <person name="Alioto T."/>
            <person name="Alioto T."/>
            <person name="Gomez Garrido J."/>
        </authorList>
    </citation>
    <scope>NUCLEOTIDE SEQUENCE</scope>
</reference>
<dbReference type="PROSITE" id="PS50835">
    <property type="entry name" value="IG_LIKE"/>
    <property type="match status" value="2"/>
</dbReference>
<dbReference type="InterPro" id="IPR007110">
    <property type="entry name" value="Ig-like_dom"/>
</dbReference>
<dbReference type="InterPro" id="IPR037448">
    <property type="entry name" value="Zig-8"/>
</dbReference>
<dbReference type="Pfam" id="PF13927">
    <property type="entry name" value="Ig_3"/>
    <property type="match status" value="1"/>
</dbReference>
<dbReference type="InterPro" id="IPR036179">
    <property type="entry name" value="Ig-like_dom_sf"/>
</dbReference>
<sequence length="316" mass="34991">MGMLLIFLCYLCFFCGMTLSTNTSNDKTVAEPSPPAPKNTLSSTPNKHMLKPFFEDVGTRNITAVVGQVIYLKCHVKQIGERTVSWMRKRDLHILTTSIFTYTGDGRFSVIHPQNSDEWNLKIDYAQRRDAGIYECQVNTEPKMNMAFLINIEDQNGPHRNGHLKSNSKVQDAQATILGRTEQHVKAGSTISLTCIVNVHGIPPGSVVWFQESNKIDHNNSGRGGVSLYTEKTEKGTKSELVVTKATLTDSGNYTCVPSNAAPASVYIHVLNGEHPEAMQHGVAICMKPCGFIFIIGTIVIAIGAHTVVYLHRYFF</sequence>
<feature type="domain" description="Ig-like" evidence="4">
    <location>
        <begin position="173"/>
        <end position="267"/>
    </location>
</feature>